<keyword evidence="5" id="KW-1185">Reference proteome</keyword>
<dbReference type="RefSeq" id="WP_275470049.1">
    <property type="nucleotide sequence ID" value="NZ_CP110232.1"/>
</dbReference>
<accession>A0AAF0I8C2</accession>
<dbReference type="InterPro" id="IPR027417">
    <property type="entry name" value="P-loop_NTPase"/>
</dbReference>
<dbReference type="EMBL" id="CP110232">
    <property type="protein sequence ID" value="WEG74250.1"/>
    <property type="molecule type" value="Genomic_DNA"/>
</dbReference>
<organism evidence="4 5">
    <name type="scientific">Vagococcus intermedius</name>
    <dbReference type="NCBI Taxonomy" id="2991418"/>
    <lineage>
        <taxon>Bacteria</taxon>
        <taxon>Bacillati</taxon>
        <taxon>Bacillota</taxon>
        <taxon>Bacilli</taxon>
        <taxon>Lactobacillales</taxon>
        <taxon>Enterococcaceae</taxon>
        <taxon>Vagococcus</taxon>
    </lineage>
</organism>
<evidence type="ECO:0000259" key="3">
    <source>
        <dbReference type="Pfam" id="PF13514"/>
    </source>
</evidence>
<name>A0AAF0I8C2_9ENTE</name>
<keyword evidence="1" id="KW-0175">Coiled coil</keyword>
<protein>
    <submittedName>
        <fullName evidence="4">AAA family ATPase</fullName>
    </submittedName>
</protein>
<reference evidence="4" key="1">
    <citation type="submission" date="2022-10" db="EMBL/GenBank/DDBJ databases">
        <title>Vagococcus sp. isolated from poultry meat.</title>
        <authorList>
            <person name="Johansson P."/>
            <person name="Bjorkroth J."/>
        </authorList>
    </citation>
    <scope>NUCLEOTIDE SEQUENCE</scope>
    <source>
        <strain evidence="4">STAA11</strain>
    </source>
</reference>
<keyword evidence="2" id="KW-0472">Membrane</keyword>
<keyword evidence="2" id="KW-0812">Transmembrane</keyword>
<proteinExistence type="predicted"/>
<sequence length="915" mass="105811">MKITKVEIFGFGKFKDKTIELNTSSHLIFGGNEAGKSSLYNFIKYIFFGIEKGTKTRRDFKPKNTPSLYGGRITFDTADHKQVTLTRLNNQKDGIKANVPLVQLPSGLTGQDQLLHDLIKPLTKALFIDVYSFQQEQLADLNKLSTQELQETLMSIASSGSQRLFQEKAALMNQNRELFTKNGNKPAINQTMNKLLEIDQVISEKEKHESRYHAASQRLLDLEQHVIDKKHIREELLDLRRQCLNQIEHFDTYDKYKELLTLYTKENIKNSTPLTSDVDCLTKYYQEWLTLQNEIKYIKKQQDHSEEALLHEGSQAFVFYQKNKEQLTEIIEAYPLVTEIKGKLTVAKGRLLATNTQIDDLQKQWGFDPSVPPKEILEQERDEIRQINHKFEALALEEEQLIEDINHLYRTNSFLQQQLIEKESNTVATVPIENNHNKSLFFVLSSLSLAIIIFVSTTGSVRQVSLLLLLVISLIISVVLRKKHRKSKNKDELFSKEEHTLTNNLLDNQHKIKTLEEQQKLLPNKKQALSLEMSRFVQRLNLGNLDNLIDVIRFSDKPQEFNHLLAEKNRLVDNIATLESELIAYQQKAKLAQDWVPLANLDVINQLEAITEFSHSMEKYERENADVTLSTINERLRVNDCQQKELTERAAPYLKKYDLDHLTAVPTFLEKNKKLNLMQEKIAYYTEILTPVFDLEDQIDKKNIHASLTILNQKLTLLKEEIDADHYQETQLKASVDDLIRNGTLAEAYQKRSLLMNELTELASQWLSNKLEDQLFSELILEMSDQTLPQLLEKTSTYLSLLTSHNYSKIELLEDDTLSIINKDGMAFRPLDLSTGTKDQLFMALRLAFITSKTPSSSPIIIDDGWLHYDNERKNNLLDLLNKEVAPFYQIIILTSDTAIYDYYHKNRLAITTLD</sequence>
<dbReference type="Gene3D" id="3.40.50.300">
    <property type="entry name" value="P-loop containing nucleotide triphosphate hydrolases"/>
    <property type="match status" value="2"/>
</dbReference>
<feature type="domain" description="YhaN AAA" evidence="3">
    <location>
        <begin position="1"/>
        <end position="206"/>
    </location>
</feature>
<gene>
    <name evidence="4" type="ORF">OL234_04960</name>
</gene>
<evidence type="ECO:0000256" key="1">
    <source>
        <dbReference type="SAM" id="Coils"/>
    </source>
</evidence>
<dbReference type="PANTHER" id="PTHR41259">
    <property type="entry name" value="DOUBLE-STRAND BREAK REPAIR RAD50 ATPASE, PUTATIVE-RELATED"/>
    <property type="match status" value="1"/>
</dbReference>
<evidence type="ECO:0000313" key="5">
    <source>
        <dbReference type="Proteomes" id="UP001179647"/>
    </source>
</evidence>
<feature type="coiled-coil region" evidence="1">
    <location>
        <begin position="561"/>
        <end position="588"/>
    </location>
</feature>
<dbReference type="KEGG" id="vie:OL234_04960"/>
<dbReference type="PANTHER" id="PTHR41259:SF1">
    <property type="entry name" value="DOUBLE-STRAND BREAK REPAIR RAD50 ATPASE, PUTATIVE-RELATED"/>
    <property type="match status" value="1"/>
</dbReference>
<keyword evidence="2" id="KW-1133">Transmembrane helix</keyword>
<evidence type="ECO:0000313" key="4">
    <source>
        <dbReference type="EMBL" id="WEG74250.1"/>
    </source>
</evidence>
<dbReference type="SUPFAM" id="SSF52540">
    <property type="entry name" value="P-loop containing nucleoside triphosphate hydrolases"/>
    <property type="match status" value="1"/>
</dbReference>
<dbReference type="AlphaFoldDB" id="A0AAF0I8C2"/>
<feature type="coiled-coil region" evidence="1">
    <location>
        <begin position="198"/>
        <end position="242"/>
    </location>
</feature>
<dbReference type="Pfam" id="PF13514">
    <property type="entry name" value="AAA_27"/>
    <property type="match status" value="1"/>
</dbReference>
<feature type="transmembrane region" description="Helical" evidence="2">
    <location>
        <begin position="440"/>
        <end position="457"/>
    </location>
</feature>
<dbReference type="InterPro" id="IPR038734">
    <property type="entry name" value="YhaN_AAA"/>
</dbReference>
<evidence type="ECO:0000256" key="2">
    <source>
        <dbReference type="SAM" id="Phobius"/>
    </source>
</evidence>
<dbReference type="Proteomes" id="UP001179647">
    <property type="component" value="Chromosome"/>
</dbReference>
<feature type="transmembrane region" description="Helical" evidence="2">
    <location>
        <begin position="463"/>
        <end position="480"/>
    </location>
</feature>